<dbReference type="AlphaFoldDB" id="A0A371BCK9"/>
<reference evidence="3" key="1">
    <citation type="submission" date="2018-08" db="EMBL/GenBank/DDBJ databases">
        <authorList>
            <person name="Kim S.-J."/>
            <person name="Jung G.-Y."/>
        </authorList>
    </citation>
    <scope>NUCLEOTIDE SEQUENCE [LARGE SCALE GENOMIC DNA]</scope>
    <source>
        <strain evidence="3">GY_H</strain>
    </source>
</reference>
<organism evidence="2 3">
    <name type="scientific">Undibacter mobilis</name>
    <dbReference type="NCBI Taxonomy" id="2292256"/>
    <lineage>
        <taxon>Bacteria</taxon>
        <taxon>Pseudomonadati</taxon>
        <taxon>Pseudomonadota</taxon>
        <taxon>Alphaproteobacteria</taxon>
        <taxon>Hyphomicrobiales</taxon>
        <taxon>Nitrobacteraceae</taxon>
        <taxon>Undibacter</taxon>
    </lineage>
</organism>
<accession>A0A371BCK9</accession>
<dbReference type="InterPro" id="IPR025240">
    <property type="entry name" value="DUF4189"/>
</dbReference>
<comment type="caution">
    <text evidence="2">The sequence shown here is derived from an EMBL/GenBank/DDBJ whole genome shotgun (WGS) entry which is preliminary data.</text>
</comment>
<proteinExistence type="predicted"/>
<dbReference type="Proteomes" id="UP000263993">
    <property type="component" value="Unassembled WGS sequence"/>
</dbReference>
<dbReference type="EMBL" id="QRGO01000001">
    <property type="protein sequence ID" value="RDV05290.1"/>
    <property type="molecule type" value="Genomic_DNA"/>
</dbReference>
<keyword evidence="3" id="KW-1185">Reference proteome</keyword>
<evidence type="ECO:0000313" key="2">
    <source>
        <dbReference type="EMBL" id="RDV05290.1"/>
    </source>
</evidence>
<evidence type="ECO:0000259" key="1">
    <source>
        <dbReference type="Pfam" id="PF13827"/>
    </source>
</evidence>
<gene>
    <name evidence="2" type="ORF">DXH78_12335</name>
</gene>
<evidence type="ECO:0000313" key="3">
    <source>
        <dbReference type="Proteomes" id="UP000263993"/>
    </source>
</evidence>
<sequence length="133" mass="13668">MTETYTPAARVVVVASLLFAIATMTFVTVSIARAAGALAVGSCGAFGEAYDYASVAAAHESALAKCQGDACRVVTTSKRTCTAFAVDFANPCGAFGWGQGGKLGVTQNAALEACYREGGKECVIRTFFCDARG</sequence>
<dbReference type="Pfam" id="PF13827">
    <property type="entry name" value="DUF4189"/>
    <property type="match status" value="1"/>
</dbReference>
<feature type="domain" description="DUF4189" evidence="1">
    <location>
        <begin position="36"/>
        <end position="129"/>
    </location>
</feature>
<name>A0A371BCK9_9BRAD</name>
<dbReference type="RefSeq" id="WP_115517316.1">
    <property type="nucleotide sequence ID" value="NZ_QRGO01000001.1"/>
</dbReference>
<dbReference type="OrthoDB" id="6080273at2"/>
<protein>
    <submittedName>
        <fullName evidence="2">DUF4189 domain-containing protein</fullName>
    </submittedName>
</protein>